<evidence type="ECO:0000256" key="1">
    <source>
        <dbReference type="SAM" id="Phobius"/>
    </source>
</evidence>
<organism evidence="2 3">
    <name type="scientific">Marasmius tenuissimus</name>
    <dbReference type="NCBI Taxonomy" id="585030"/>
    <lineage>
        <taxon>Eukaryota</taxon>
        <taxon>Fungi</taxon>
        <taxon>Dikarya</taxon>
        <taxon>Basidiomycota</taxon>
        <taxon>Agaricomycotina</taxon>
        <taxon>Agaricomycetes</taxon>
        <taxon>Agaricomycetidae</taxon>
        <taxon>Agaricales</taxon>
        <taxon>Marasmiineae</taxon>
        <taxon>Marasmiaceae</taxon>
        <taxon>Marasmius</taxon>
    </lineage>
</organism>
<name>A0ABR2ZS94_9AGAR</name>
<protein>
    <recommendedName>
        <fullName evidence="4">Major facilitator superfamily (MFS) profile domain-containing protein</fullName>
    </recommendedName>
</protein>
<dbReference type="Gene3D" id="1.20.1250.20">
    <property type="entry name" value="MFS general substrate transporter like domains"/>
    <property type="match status" value="1"/>
</dbReference>
<keyword evidence="3" id="KW-1185">Reference proteome</keyword>
<proteinExistence type="predicted"/>
<dbReference type="Proteomes" id="UP001437256">
    <property type="component" value="Unassembled WGS sequence"/>
</dbReference>
<comment type="caution">
    <text evidence="2">The sequence shown here is derived from an EMBL/GenBank/DDBJ whole genome shotgun (WGS) entry which is preliminary data.</text>
</comment>
<evidence type="ECO:0008006" key="4">
    <source>
        <dbReference type="Google" id="ProtNLM"/>
    </source>
</evidence>
<evidence type="ECO:0000313" key="2">
    <source>
        <dbReference type="EMBL" id="KAL0064145.1"/>
    </source>
</evidence>
<keyword evidence="1" id="KW-0812">Transmembrane</keyword>
<reference evidence="2 3" key="1">
    <citation type="submission" date="2024-05" db="EMBL/GenBank/DDBJ databases">
        <title>A draft genome resource for the thread blight pathogen Marasmius tenuissimus strain MS-2.</title>
        <authorList>
            <person name="Yulfo-Soto G.E."/>
            <person name="Baruah I.K."/>
            <person name="Amoako-Attah I."/>
            <person name="Bukari Y."/>
            <person name="Meinhardt L.W."/>
            <person name="Bailey B.A."/>
            <person name="Cohen S.P."/>
        </authorList>
    </citation>
    <scope>NUCLEOTIDE SEQUENCE [LARGE SCALE GENOMIC DNA]</scope>
    <source>
        <strain evidence="2 3">MS-2</strain>
    </source>
</reference>
<dbReference type="InterPro" id="IPR036259">
    <property type="entry name" value="MFS_trans_sf"/>
</dbReference>
<feature type="transmembrane region" description="Helical" evidence="1">
    <location>
        <begin position="44"/>
        <end position="64"/>
    </location>
</feature>
<feature type="transmembrane region" description="Helical" evidence="1">
    <location>
        <begin position="12"/>
        <end position="32"/>
    </location>
</feature>
<dbReference type="SUPFAM" id="SSF103473">
    <property type="entry name" value="MFS general substrate transporter"/>
    <property type="match status" value="1"/>
</dbReference>
<gene>
    <name evidence="2" type="ORF">AAF712_008867</name>
</gene>
<dbReference type="EMBL" id="JBBXMP010000066">
    <property type="protein sequence ID" value="KAL0064145.1"/>
    <property type="molecule type" value="Genomic_DNA"/>
</dbReference>
<sequence>MGEIQEIGRRTGMVMSIGALGALTGPPISGAINHATGGFEKVGYYAGSMVVLSVILMLITRQLILRKLWGRL</sequence>
<accession>A0ABR2ZS94</accession>
<keyword evidence="1" id="KW-1133">Transmembrane helix</keyword>
<evidence type="ECO:0000313" key="3">
    <source>
        <dbReference type="Proteomes" id="UP001437256"/>
    </source>
</evidence>
<keyword evidence="1" id="KW-0472">Membrane</keyword>